<dbReference type="Pfam" id="PF13349">
    <property type="entry name" value="DUF4097"/>
    <property type="match status" value="1"/>
</dbReference>
<name>A0A1L6RAL9_9LACO</name>
<dbReference type="OrthoDB" id="2149291at2"/>
<proteinExistence type="predicted"/>
<dbReference type="EMBL" id="CP014332">
    <property type="protein sequence ID" value="APS41520.1"/>
    <property type="molecule type" value="Genomic_DNA"/>
</dbReference>
<feature type="domain" description="DUF4097" evidence="1">
    <location>
        <begin position="57"/>
        <end position="213"/>
    </location>
</feature>
<accession>A0A1L6RAL9</accession>
<dbReference type="STRING" id="1631871.FOL01_0661"/>
<dbReference type="Proteomes" id="UP000185473">
    <property type="component" value="Chromosome"/>
</dbReference>
<evidence type="ECO:0000259" key="1">
    <source>
        <dbReference type="Pfam" id="PF13349"/>
    </source>
</evidence>
<dbReference type="RefSeq" id="WP_075269367.1">
    <property type="nucleotide sequence ID" value="NZ_CP014332.1"/>
</dbReference>
<reference evidence="2 3" key="1">
    <citation type="submission" date="2016-02" db="EMBL/GenBank/DDBJ databases">
        <title>Complete Genome Sequence of Weissella jogaejeotgali FOL01.</title>
        <authorList>
            <person name="Lee J.-H."/>
            <person name="Ku H.-J."/>
        </authorList>
    </citation>
    <scope>NUCLEOTIDE SEQUENCE [LARGE SCALE GENOMIC DNA]</scope>
    <source>
        <strain evidence="2 3">FOL01</strain>
    </source>
</reference>
<gene>
    <name evidence="2" type="ORF">FOL01_0661</name>
</gene>
<evidence type="ECO:0000313" key="2">
    <source>
        <dbReference type="EMBL" id="APS41520.1"/>
    </source>
</evidence>
<organism evidence="2 3">
    <name type="scientific">Weissella jogaejeotgali</name>
    <dbReference type="NCBI Taxonomy" id="1631871"/>
    <lineage>
        <taxon>Bacteria</taxon>
        <taxon>Bacillati</taxon>
        <taxon>Bacillota</taxon>
        <taxon>Bacilli</taxon>
        <taxon>Lactobacillales</taxon>
        <taxon>Lactobacillaceae</taxon>
        <taxon>Weissella</taxon>
    </lineage>
</organism>
<dbReference type="AlphaFoldDB" id="A0A1L6RAL9"/>
<protein>
    <recommendedName>
        <fullName evidence="1">DUF4097 domain-containing protein</fullName>
    </recommendedName>
</protein>
<dbReference type="KEGG" id="wjo:FOL01_0661"/>
<sequence>MGLKTTLMAGGSMMLVGGALVITGLSTGAKTSFTWDNGPKIVETHSLNKTFNNKDFKKVTIDSGANSYVRIVRGDQWQVSGKYLDGNADLSTVNNELKLALREPKNSVFGFKESDQTAVVTVPYKVNLDDLNINTEGSGVKTQDVSAKNVTVHNNYGGVRLTKLTAQKINMQGDAGNYRLQDVTADTLHVDSGDAYLKARNLTLKQASHVQGDNQEVVLRESHLPGIKVANQDSSIYANGADQGDNDYLTGDQSKALTIDGDETDVTIK</sequence>
<dbReference type="InterPro" id="IPR025164">
    <property type="entry name" value="Toastrack_DUF4097"/>
</dbReference>
<keyword evidence="3" id="KW-1185">Reference proteome</keyword>
<evidence type="ECO:0000313" key="3">
    <source>
        <dbReference type="Proteomes" id="UP000185473"/>
    </source>
</evidence>